<dbReference type="RefSeq" id="WP_341404844.1">
    <property type="nucleotide sequence ID" value="NZ_JBBUKT010000004.1"/>
</dbReference>
<accession>A0ABU9AW36</accession>
<name>A0ABU9AW36_9BACT</name>
<feature type="region of interest" description="Disordered" evidence="1">
    <location>
        <begin position="1"/>
        <end position="21"/>
    </location>
</feature>
<evidence type="ECO:0000313" key="4">
    <source>
        <dbReference type="Proteomes" id="UP001371305"/>
    </source>
</evidence>
<keyword evidence="2" id="KW-1133">Transmembrane helix</keyword>
<organism evidence="3 4">
    <name type="scientific">Luteolibacter soli</name>
    <dbReference type="NCBI Taxonomy" id="3135280"/>
    <lineage>
        <taxon>Bacteria</taxon>
        <taxon>Pseudomonadati</taxon>
        <taxon>Verrucomicrobiota</taxon>
        <taxon>Verrucomicrobiia</taxon>
        <taxon>Verrucomicrobiales</taxon>
        <taxon>Verrucomicrobiaceae</taxon>
        <taxon>Luteolibacter</taxon>
    </lineage>
</organism>
<evidence type="ECO:0000313" key="3">
    <source>
        <dbReference type="EMBL" id="MEK7951242.1"/>
    </source>
</evidence>
<keyword evidence="4" id="KW-1185">Reference proteome</keyword>
<reference evidence="3 4" key="1">
    <citation type="submission" date="2024-04" db="EMBL/GenBank/DDBJ databases">
        <title>Luteolibacter sp. isolated from soil.</title>
        <authorList>
            <person name="An J."/>
        </authorList>
    </citation>
    <scope>NUCLEOTIDE SEQUENCE [LARGE SCALE GENOMIC DNA]</scope>
    <source>
        <strain evidence="3 4">Y139</strain>
    </source>
</reference>
<proteinExistence type="predicted"/>
<evidence type="ECO:0000256" key="2">
    <source>
        <dbReference type="SAM" id="Phobius"/>
    </source>
</evidence>
<sequence>MSSSGLPDMPSGADRARQDEPETRKFRLSKLEIVISVLLAVALVAVVAALYIMKSPAADRTSALSSLKVINLELTQFDQDYGRFPDTSTIASVRAATGTTIALGTRTSNDFFRQLVADGKTSEKLFWAPVLDNRRGPNDILGDNALAKGECIHSYVAGLSGNDEPETPIAMAPMIPGTTRFDPDPYNSQAVILRIDGSAMPVPIKTDTNEVRLNGKNLFDPSQPYWNGKAPDLKWPE</sequence>
<dbReference type="Proteomes" id="UP001371305">
    <property type="component" value="Unassembled WGS sequence"/>
</dbReference>
<evidence type="ECO:0008006" key="5">
    <source>
        <dbReference type="Google" id="ProtNLM"/>
    </source>
</evidence>
<feature type="transmembrane region" description="Helical" evidence="2">
    <location>
        <begin position="33"/>
        <end position="53"/>
    </location>
</feature>
<protein>
    <recommendedName>
        <fullName evidence="5">Type 4 secretion system PilS N-terminal domain-containing protein</fullName>
    </recommendedName>
</protein>
<comment type="caution">
    <text evidence="3">The sequence shown here is derived from an EMBL/GenBank/DDBJ whole genome shotgun (WGS) entry which is preliminary data.</text>
</comment>
<keyword evidence="2" id="KW-0472">Membrane</keyword>
<gene>
    <name evidence="3" type="ORF">WKV53_12065</name>
</gene>
<evidence type="ECO:0000256" key="1">
    <source>
        <dbReference type="SAM" id="MobiDB-lite"/>
    </source>
</evidence>
<dbReference type="EMBL" id="JBBUKT010000004">
    <property type="protein sequence ID" value="MEK7951242.1"/>
    <property type="molecule type" value="Genomic_DNA"/>
</dbReference>
<keyword evidence="2" id="KW-0812">Transmembrane</keyword>